<organism evidence="1 2">
    <name type="scientific">Meloidogyne enterolobii</name>
    <name type="common">Root-knot nematode worm</name>
    <name type="synonym">Meloidogyne mayaguensis</name>
    <dbReference type="NCBI Taxonomy" id="390850"/>
    <lineage>
        <taxon>Eukaryota</taxon>
        <taxon>Metazoa</taxon>
        <taxon>Ecdysozoa</taxon>
        <taxon>Nematoda</taxon>
        <taxon>Chromadorea</taxon>
        <taxon>Rhabditida</taxon>
        <taxon>Tylenchina</taxon>
        <taxon>Tylenchomorpha</taxon>
        <taxon>Tylenchoidea</taxon>
        <taxon>Meloidogynidae</taxon>
        <taxon>Meloidogyninae</taxon>
        <taxon>Meloidogyne</taxon>
    </lineage>
</organism>
<accession>A0ACB0ZJD8</accession>
<evidence type="ECO:0000313" key="2">
    <source>
        <dbReference type="Proteomes" id="UP001497535"/>
    </source>
</evidence>
<dbReference type="Proteomes" id="UP001497535">
    <property type="component" value="Unassembled WGS sequence"/>
</dbReference>
<dbReference type="EMBL" id="CAVMJV010000037">
    <property type="protein sequence ID" value="CAK5079059.1"/>
    <property type="molecule type" value="Genomic_DNA"/>
</dbReference>
<gene>
    <name evidence="1" type="ORF">MENTE1834_LOCUS26137</name>
</gene>
<evidence type="ECO:0000313" key="1">
    <source>
        <dbReference type="EMBL" id="CAK5079059.1"/>
    </source>
</evidence>
<reference evidence="1" key="1">
    <citation type="submission" date="2023-11" db="EMBL/GenBank/DDBJ databases">
        <authorList>
            <person name="Poullet M."/>
        </authorList>
    </citation>
    <scope>NUCLEOTIDE SEQUENCE</scope>
    <source>
        <strain evidence="1">E1834</strain>
    </source>
</reference>
<sequence length="120" mass="14022">MERQQINRKILPIELLVEIIKSIKTSQTELPSLGILTPGRVNGILHVFVSNFDKFQPELERTSGFIPQVVRWFKTLTDFFILHQNIKEFFVYAPNILICSSIIYKISEKTFKLRKVILSK</sequence>
<keyword evidence="2" id="KW-1185">Reference proteome</keyword>
<comment type="caution">
    <text evidence="1">The sequence shown here is derived from an EMBL/GenBank/DDBJ whole genome shotgun (WGS) entry which is preliminary data.</text>
</comment>
<protein>
    <submittedName>
        <fullName evidence="1">Uncharacterized protein</fullName>
    </submittedName>
</protein>
<name>A0ACB0ZJD8_MELEN</name>
<proteinExistence type="predicted"/>